<name>A0A179G0N9_METCM</name>
<dbReference type="RefSeq" id="XP_018147982.1">
    <property type="nucleotide sequence ID" value="XM_018283207.1"/>
</dbReference>
<dbReference type="Proteomes" id="UP000078397">
    <property type="component" value="Unassembled WGS sequence"/>
</dbReference>
<dbReference type="Pfam" id="PF17107">
    <property type="entry name" value="SesA"/>
    <property type="match status" value="1"/>
</dbReference>
<organism evidence="2 3">
    <name type="scientific">Pochonia chlamydosporia 170</name>
    <dbReference type="NCBI Taxonomy" id="1380566"/>
    <lineage>
        <taxon>Eukaryota</taxon>
        <taxon>Fungi</taxon>
        <taxon>Dikarya</taxon>
        <taxon>Ascomycota</taxon>
        <taxon>Pezizomycotina</taxon>
        <taxon>Sordariomycetes</taxon>
        <taxon>Hypocreomycetidae</taxon>
        <taxon>Hypocreales</taxon>
        <taxon>Clavicipitaceae</taxon>
        <taxon>Pochonia</taxon>
    </lineage>
</organism>
<dbReference type="EMBL" id="LSBJ02000002">
    <property type="protein sequence ID" value="OAQ71445.1"/>
    <property type="molecule type" value="Genomic_DNA"/>
</dbReference>
<dbReference type="AlphaFoldDB" id="A0A179G0N9"/>
<feature type="domain" description="NACHT-NTPase and P-loop NTPases N-terminal" evidence="1">
    <location>
        <begin position="10"/>
        <end position="128"/>
    </location>
</feature>
<keyword evidence="3" id="KW-1185">Reference proteome</keyword>
<reference evidence="2 3" key="1">
    <citation type="journal article" date="2016" name="PLoS Pathog.">
        <title>Biosynthesis of antibiotic leucinostatins in bio-control fungus Purpureocillium lilacinum and their inhibition on phytophthora revealed by genome mining.</title>
        <authorList>
            <person name="Wang G."/>
            <person name="Liu Z."/>
            <person name="Lin R."/>
            <person name="Li E."/>
            <person name="Mao Z."/>
            <person name="Ling J."/>
            <person name="Yang Y."/>
            <person name="Yin W.B."/>
            <person name="Xie B."/>
        </authorList>
    </citation>
    <scope>NUCLEOTIDE SEQUENCE [LARGE SCALE GENOMIC DNA]</scope>
    <source>
        <strain evidence="2">170</strain>
    </source>
</reference>
<dbReference type="GeneID" id="28847201"/>
<evidence type="ECO:0000313" key="2">
    <source>
        <dbReference type="EMBL" id="OAQ71445.1"/>
    </source>
</evidence>
<evidence type="ECO:0000313" key="3">
    <source>
        <dbReference type="Proteomes" id="UP000078397"/>
    </source>
</evidence>
<sequence>MTSAIEDLLSTTVETLKAAMHCYTTVKDDNSLRRAFHGAGERLRYVVQVLEAAKAHIARHGLDGDLEEPQNLLQVCSTKVKQSQGIFQMVARAPQTSRLPFYKAAVKQLGNGQVVEDLVKGMMIDVCVFAENNAIRGMMRNEVAVLRNAIETLSNMEPSLSTERSGDNYNNWSAGDMLNAPRGKVTKNNFSGATFSGTVSF</sequence>
<dbReference type="InterPro" id="IPR031352">
    <property type="entry name" value="SesA"/>
</dbReference>
<accession>A0A179G0N9</accession>
<gene>
    <name evidence="2" type="ORF">VFPPC_03743</name>
</gene>
<evidence type="ECO:0000259" key="1">
    <source>
        <dbReference type="Pfam" id="PF17107"/>
    </source>
</evidence>
<dbReference type="OrthoDB" id="674604at2759"/>
<protein>
    <recommendedName>
        <fullName evidence="1">NACHT-NTPase and P-loop NTPases N-terminal domain-containing protein</fullName>
    </recommendedName>
</protein>
<comment type="caution">
    <text evidence="2">The sequence shown here is derived from an EMBL/GenBank/DDBJ whole genome shotgun (WGS) entry which is preliminary data.</text>
</comment>
<proteinExistence type="predicted"/>
<dbReference type="KEGG" id="pchm:VFPPC_03743"/>